<feature type="compositionally biased region" description="Low complexity" evidence="1">
    <location>
        <begin position="73"/>
        <end position="83"/>
    </location>
</feature>
<organism evidence="3 4">
    <name type="scientific">Undibacterium seohonense</name>
    <dbReference type="NCBI Taxonomy" id="1344950"/>
    <lineage>
        <taxon>Bacteria</taxon>
        <taxon>Pseudomonadati</taxon>
        <taxon>Pseudomonadota</taxon>
        <taxon>Betaproteobacteria</taxon>
        <taxon>Burkholderiales</taxon>
        <taxon>Oxalobacteraceae</taxon>
        <taxon>Undibacterium</taxon>
    </lineage>
</organism>
<dbReference type="Proteomes" id="UP000648257">
    <property type="component" value="Unassembled WGS sequence"/>
</dbReference>
<evidence type="ECO:0000313" key="3">
    <source>
        <dbReference type="EMBL" id="MBC3806190.1"/>
    </source>
</evidence>
<gene>
    <name evidence="3" type="ORF">H8K52_02375</name>
</gene>
<proteinExistence type="predicted"/>
<keyword evidence="4" id="KW-1185">Reference proteome</keyword>
<dbReference type="EMBL" id="JACOFW010000002">
    <property type="protein sequence ID" value="MBC3806190.1"/>
    <property type="molecule type" value="Genomic_DNA"/>
</dbReference>
<evidence type="ECO:0000313" key="4">
    <source>
        <dbReference type="Proteomes" id="UP000648257"/>
    </source>
</evidence>
<protein>
    <submittedName>
        <fullName evidence="3">KTSC domain-containing protein</fullName>
    </submittedName>
</protein>
<name>A0ABR6X018_9BURK</name>
<comment type="caution">
    <text evidence="3">The sequence shown here is derived from an EMBL/GenBank/DDBJ whole genome shotgun (WGS) entry which is preliminary data.</text>
</comment>
<dbReference type="RefSeq" id="WP_186921067.1">
    <property type="nucleotide sequence ID" value="NZ_JACOFW010000002.1"/>
</dbReference>
<evidence type="ECO:0000259" key="2">
    <source>
        <dbReference type="Pfam" id="PF13619"/>
    </source>
</evidence>
<reference evidence="3 4" key="1">
    <citation type="submission" date="2020-08" db="EMBL/GenBank/DDBJ databases">
        <title>Novel species isolated from subtropical streams in China.</title>
        <authorList>
            <person name="Lu H."/>
        </authorList>
    </citation>
    <scope>NUCLEOTIDE SEQUENCE [LARGE SCALE GENOMIC DNA]</scope>
    <source>
        <strain evidence="3 4">KACC 16656</strain>
    </source>
</reference>
<feature type="domain" description="KTSC" evidence="2">
    <location>
        <begin position="10"/>
        <end position="66"/>
    </location>
</feature>
<feature type="region of interest" description="Disordered" evidence="1">
    <location>
        <begin position="69"/>
        <end position="98"/>
    </location>
</feature>
<sequence length="98" mass="10935">MEMKRINAGKLRAIGYDARERLLRVELDDGTAIDYAGVGQEVWRRLSTASSSTAWSFYRDNIEEEFHGKRGVARSSSTSASRAALEDLFKPVDPPDNA</sequence>
<dbReference type="InterPro" id="IPR025309">
    <property type="entry name" value="KTSC_dom"/>
</dbReference>
<evidence type="ECO:0000256" key="1">
    <source>
        <dbReference type="SAM" id="MobiDB-lite"/>
    </source>
</evidence>
<dbReference type="Pfam" id="PF13619">
    <property type="entry name" value="KTSC"/>
    <property type="match status" value="1"/>
</dbReference>
<accession>A0ABR6X018</accession>